<protein>
    <submittedName>
        <fullName evidence="1">HTH_48 domain-containing protein</fullName>
    </submittedName>
</protein>
<gene>
    <name evidence="1" type="primary">AVEN_231700_1</name>
    <name evidence="1" type="ORF">NPIL_540161</name>
</gene>
<name>A0A8X6TA92_NEPPI</name>
<dbReference type="AlphaFoldDB" id="A0A8X6TA92"/>
<sequence>MYTVIENLAKCEVRRVIRFFWARAWLEAGISSKMRVIYDSNIMNKGEVHQWDKFFKERRANIPDELRSGRPSVVNDDLAKQIDNKDRENLQQSLLKFAVTVIL</sequence>
<dbReference type="Proteomes" id="UP000887013">
    <property type="component" value="Unassembled WGS sequence"/>
</dbReference>
<accession>A0A8X6TA92</accession>
<comment type="caution">
    <text evidence="1">The sequence shown here is derived from an EMBL/GenBank/DDBJ whole genome shotgun (WGS) entry which is preliminary data.</text>
</comment>
<dbReference type="EMBL" id="BMAW01053682">
    <property type="protein sequence ID" value="GFS92383.1"/>
    <property type="molecule type" value="Genomic_DNA"/>
</dbReference>
<reference evidence="1" key="1">
    <citation type="submission" date="2020-08" db="EMBL/GenBank/DDBJ databases">
        <title>Multicomponent nature underlies the extraordinary mechanical properties of spider dragline silk.</title>
        <authorList>
            <person name="Kono N."/>
            <person name="Nakamura H."/>
            <person name="Mori M."/>
            <person name="Yoshida Y."/>
            <person name="Ohtoshi R."/>
            <person name="Malay A.D."/>
            <person name="Moran D.A.P."/>
            <person name="Tomita M."/>
            <person name="Numata K."/>
            <person name="Arakawa K."/>
        </authorList>
    </citation>
    <scope>NUCLEOTIDE SEQUENCE</scope>
</reference>
<proteinExistence type="predicted"/>
<organism evidence="1 2">
    <name type="scientific">Nephila pilipes</name>
    <name type="common">Giant wood spider</name>
    <name type="synonym">Nephila maculata</name>
    <dbReference type="NCBI Taxonomy" id="299642"/>
    <lineage>
        <taxon>Eukaryota</taxon>
        <taxon>Metazoa</taxon>
        <taxon>Ecdysozoa</taxon>
        <taxon>Arthropoda</taxon>
        <taxon>Chelicerata</taxon>
        <taxon>Arachnida</taxon>
        <taxon>Araneae</taxon>
        <taxon>Araneomorphae</taxon>
        <taxon>Entelegynae</taxon>
        <taxon>Araneoidea</taxon>
        <taxon>Nephilidae</taxon>
        <taxon>Nephila</taxon>
    </lineage>
</organism>
<evidence type="ECO:0000313" key="1">
    <source>
        <dbReference type="EMBL" id="GFS92383.1"/>
    </source>
</evidence>
<evidence type="ECO:0000313" key="2">
    <source>
        <dbReference type="Proteomes" id="UP000887013"/>
    </source>
</evidence>
<keyword evidence="2" id="KW-1185">Reference proteome</keyword>
<dbReference type="OrthoDB" id="8191996at2759"/>